<evidence type="ECO:0000313" key="4">
    <source>
        <dbReference type="Proteomes" id="UP001140502"/>
    </source>
</evidence>
<keyword evidence="4" id="KW-1185">Reference proteome</keyword>
<evidence type="ECO:0000256" key="2">
    <source>
        <dbReference type="SAM" id="SignalP"/>
    </source>
</evidence>
<evidence type="ECO:0000313" key="3">
    <source>
        <dbReference type="EMBL" id="KAJ4318371.1"/>
    </source>
</evidence>
<organism evidence="3 4">
    <name type="scientific">Fusarium piperis</name>
    <dbReference type="NCBI Taxonomy" id="1435070"/>
    <lineage>
        <taxon>Eukaryota</taxon>
        <taxon>Fungi</taxon>
        <taxon>Dikarya</taxon>
        <taxon>Ascomycota</taxon>
        <taxon>Pezizomycotina</taxon>
        <taxon>Sordariomycetes</taxon>
        <taxon>Hypocreomycetidae</taxon>
        <taxon>Hypocreales</taxon>
        <taxon>Nectriaceae</taxon>
        <taxon>Fusarium</taxon>
        <taxon>Fusarium solani species complex</taxon>
    </lineage>
</organism>
<dbReference type="OrthoDB" id="5100331at2759"/>
<accession>A0A9W8WB15</accession>
<comment type="caution">
    <text evidence="3">The sequence shown here is derived from an EMBL/GenBank/DDBJ whole genome shotgun (WGS) entry which is preliminary data.</text>
</comment>
<dbReference type="AlphaFoldDB" id="A0A9W8WB15"/>
<feature type="region of interest" description="Disordered" evidence="1">
    <location>
        <begin position="62"/>
        <end position="81"/>
    </location>
</feature>
<dbReference type="EMBL" id="JAPEUR010000142">
    <property type="protein sequence ID" value="KAJ4318371.1"/>
    <property type="molecule type" value="Genomic_DNA"/>
</dbReference>
<protein>
    <recommendedName>
        <fullName evidence="5">Ubiquitin 3 binding protein But2 C-terminal domain-containing protein</fullName>
    </recommendedName>
</protein>
<reference evidence="3" key="1">
    <citation type="submission" date="2022-10" db="EMBL/GenBank/DDBJ databases">
        <title>Tapping the CABI collections for fungal endophytes: first genome assemblies for Collariella, Neodidymelliopsis, Ascochyta clinopodiicola, Didymella pomorum, Didymosphaeria variabile, Neocosmospora piperis and Neocucurbitaria cava.</title>
        <authorList>
            <person name="Hill R."/>
        </authorList>
    </citation>
    <scope>NUCLEOTIDE SEQUENCE</scope>
    <source>
        <strain evidence="3">IMI 366586</strain>
    </source>
</reference>
<gene>
    <name evidence="3" type="ORF">N0V84_006880</name>
</gene>
<evidence type="ECO:0000256" key="1">
    <source>
        <dbReference type="SAM" id="MobiDB-lite"/>
    </source>
</evidence>
<feature type="signal peptide" evidence="2">
    <location>
        <begin position="1"/>
        <end position="21"/>
    </location>
</feature>
<name>A0A9W8WB15_9HYPO</name>
<feature type="chain" id="PRO_5040928824" description="Ubiquitin 3 binding protein But2 C-terminal domain-containing protein" evidence="2">
    <location>
        <begin position="22"/>
        <end position="272"/>
    </location>
</feature>
<feature type="region of interest" description="Disordered" evidence="1">
    <location>
        <begin position="88"/>
        <end position="109"/>
    </location>
</feature>
<evidence type="ECO:0008006" key="5">
    <source>
        <dbReference type="Google" id="ProtNLM"/>
    </source>
</evidence>
<sequence>MHTKSLWSLALSLLAADAVVASLCRPRSSDTSSAASLTTSSISFSSTSESFSSTESLSTSESASTTMSLSSTTSSSFDLSSTSTTLFTTTSSSDSTTAETSTSVPATTTSTVPYDPIPTFKVVAVGGPVPGAVLRSTGQVGNILTFNPTYGGTRVLSFSLDHSTSRLRESNGMYMCLYYNGGLSVVTVCGSESDGIKYLTCTIMTDLTLSCSGPEGHRYTDDEGEEHLYETGATVDHLYVAWQGQGYYSYIGGANVVGGGFIPVQYGLEQVN</sequence>
<proteinExistence type="predicted"/>
<keyword evidence="2" id="KW-0732">Signal</keyword>
<dbReference type="Proteomes" id="UP001140502">
    <property type="component" value="Unassembled WGS sequence"/>
</dbReference>